<keyword evidence="8" id="KW-0804">Transcription</keyword>
<protein>
    <recommendedName>
        <fullName evidence="2">Stage 0 sporulation protein A homolog</fullName>
    </recommendedName>
</protein>
<dbReference type="SUPFAM" id="SSF46689">
    <property type="entry name" value="Homeodomain-like"/>
    <property type="match status" value="2"/>
</dbReference>
<gene>
    <name evidence="13" type="ORF">DSM106044_04148</name>
</gene>
<dbReference type="InterPro" id="IPR020449">
    <property type="entry name" value="Tscrpt_reg_AraC-type_HTH"/>
</dbReference>
<feature type="domain" description="HTH araC/xylS-type" evidence="11">
    <location>
        <begin position="418"/>
        <end position="516"/>
    </location>
</feature>
<keyword evidence="5" id="KW-0902">Two-component regulatory system</keyword>
<evidence type="ECO:0000256" key="10">
    <source>
        <dbReference type="PROSITE-ProRule" id="PRU00169"/>
    </source>
</evidence>
<evidence type="ECO:0000256" key="7">
    <source>
        <dbReference type="ARBA" id="ARBA00023125"/>
    </source>
</evidence>
<dbReference type="InterPro" id="IPR001789">
    <property type="entry name" value="Sig_transdc_resp-reg_receiver"/>
</dbReference>
<dbReference type="Pfam" id="PF12833">
    <property type="entry name" value="HTH_18"/>
    <property type="match status" value="1"/>
</dbReference>
<evidence type="ECO:0000313" key="13">
    <source>
        <dbReference type="EMBL" id="TLC99003.1"/>
    </source>
</evidence>
<dbReference type="PANTHER" id="PTHR42713:SF3">
    <property type="entry name" value="TRANSCRIPTIONAL REGULATORY PROTEIN HPTR"/>
    <property type="match status" value="1"/>
</dbReference>
<evidence type="ECO:0000256" key="1">
    <source>
        <dbReference type="ARBA" id="ARBA00004496"/>
    </source>
</evidence>
<evidence type="ECO:0000313" key="14">
    <source>
        <dbReference type="Proteomes" id="UP000306509"/>
    </source>
</evidence>
<dbReference type="Proteomes" id="UP000306509">
    <property type="component" value="Unassembled WGS sequence"/>
</dbReference>
<dbReference type="GO" id="GO:0003700">
    <property type="term" value="F:DNA-binding transcription factor activity"/>
    <property type="evidence" value="ECO:0007669"/>
    <property type="project" value="InterPro"/>
</dbReference>
<dbReference type="PANTHER" id="PTHR42713">
    <property type="entry name" value="HISTIDINE KINASE-RELATED"/>
    <property type="match status" value="1"/>
</dbReference>
<name>A0A4U8Q452_9FIRM</name>
<evidence type="ECO:0000256" key="3">
    <source>
        <dbReference type="ARBA" id="ARBA00022490"/>
    </source>
</evidence>
<evidence type="ECO:0000256" key="2">
    <source>
        <dbReference type="ARBA" id="ARBA00018672"/>
    </source>
</evidence>
<evidence type="ECO:0000259" key="12">
    <source>
        <dbReference type="PROSITE" id="PS50110"/>
    </source>
</evidence>
<dbReference type="GO" id="GO:0000160">
    <property type="term" value="P:phosphorelay signal transduction system"/>
    <property type="evidence" value="ECO:0007669"/>
    <property type="project" value="UniProtKB-KW"/>
</dbReference>
<keyword evidence="4 10" id="KW-0597">Phosphoprotein</keyword>
<dbReference type="InterPro" id="IPR011006">
    <property type="entry name" value="CheY-like_superfamily"/>
</dbReference>
<dbReference type="InterPro" id="IPR009057">
    <property type="entry name" value="Homeodomain-like_sf"/>
</dbReference>
<evidence type="ECO:0000256" key="9">
    <source>
        <dbReference type="ARBA" id="ARBA00024867"/>
    </source>
</evidence>
<evidence type="ECO:0000256" key="5">
    <source>
        <dbReference type="ARBA" id="ARBA00023012"/>
    </source>
</evidence>
<keyword evidence="6" id="KW-0805">Transcription regulation</keyword>
<dbReference type="SMART" id="SM00448">
    <property type="entry name" value="REC"/>
    <property type="match status" value="1"/>
</dbReference>
<comment type="caution">
    <text evidence="13">The sequence shown here is derived from an EMBL/GenBank/DDBJ whole genome shotgun (WGS) entry which is preliminary data.</text>
</comment>
<proteinExistence type="predicted"/>
<dbReference type="CDD" id="cd17536">
    <property type="entry name" value="REC_YesN-like"/>
    <property type="match status" value="1"/>
</dbReference>
<keyword evidence="14" id="KW-1185">Reference proteome</keyword>
<dbReference type="PRINTS" id="PR00032">
    <property type="entry name" value="HTHARAC"/>
</dbReference>
<reference evidence="13 14" key="1">
    <citation type="journal article" date="2019" name="Anaerobe">
        <title>Detection of Robinsoniella peoriensis in multiple bone samples of a trauma patient.</title>
        <authorList>
            <person name="Schrottner P."/>
            <person name="Hartwich K."/>
            <person name="Bunk B."/>
            <person name="Schober I."/>
            <person name="Helbig S."/>
            <person name="Rudolph W.W."/>
            <person name="Gunzer F."/>
        </authorList>
    </citation>
    <scope>NUCLEOTIDE SEQUENCE [LARGE SCALE GENOMIC DNA]</scope>
    <source>
        <strain evidence="13 14">DSM 106044</strain>
    </source>
</reference>
<dbReference type="RefSeq" id="WP_138003564.1">
    <property type="nucleotide sequence ID" value="NZ_QGQD01000078.1"/>
</dbReference>
<keyword evidence="3" id="KW-0963">Cytoplasm</keyword>
<comment type="subcellular location">
    <subcellularLocation>
        <location evidence="1">Cytoplasm</location>
    </subcellularLocation>
</comment>
<feature type="domain" description="Response regulatory" evidence="12">
    <location>
        <begin position="3"/>
        <end position="120"/>
    </location>
</feature>
<dbReference type="GO" id="GO:0005737">
    <property type="term" value="C:cytoplasm"/>
    <property type="evidence" value="ECO:0007669"/>
    <property type="project" value="UniProtKB-SubCell"/>
</dbReference>
<dbReference type="GO" id="GO:0043565">
    <property type="term" value="F:sequence-specific DNA binding"/>
    <property type="evidence" value="ECO:0007669"/>
    <property type="project" value="InterPro"/>
</dbReference>
<evidence type="ECO:0000256" key="6">
    <source>
        <dbReference type="ARBA" id="ARBA00023015"/>
    </source>
</evidence>
<dbReference type="Gene3D" id="3.40.50.2300">
    <property type="match status" value="1"/>
</dbReference>
<evidence type="ECO:0000256" key="8">
    <source>
        <dbReference type="ARBA" id="ARBA00023163"/>
    </source>
</evidence>
<dbReference type="PROSITE" id="PS50110">
    <property type="entry name" value="RESPONSE_REGULATORY"/>
    <property type="match status" value="1"/>
</dbReference>
<evidence type="ECO:0000256" key="4">
    <source>
        <dbReference type="ARBA" id="ARBA00022553"/>
    </source>
</evidence>
<keyword evidence="7" id="KW-0238">DNA-binding</keyword>
<dbReference type="SUPFAM" id="SSF52172">
    <property type="entry name" value="CheY-like"/>
    <property type="match status" value="1"/>
</dbReference>
<dbReference type="EMBL" id="QGQD01000078">
    <property type="protein sequence ID" value="TLC99003.1"/>
    <property type="molecule type" value="Genomic_DNA"/>
</dbReference>
<feature type="modified residue" description="4-aspartylphosphate" evidence="10">
    <location>
        <position position="55"/>
    </location>
</feature>
<dbReference type="InterPro" id="IPR018060">
    <property type="entry name" value="HTH_AraC"/>
</dbReference>
<dbReference type="SMART" id="SM00342">
    <property type="entry name" value="HTH_ARAC"/>
    <property type="match status" value="1"/>
</dbReference>
<comment type="function">
    <text evidence="9">May play the central regulatory role in sporulation. It may be an element of the effector pathway responsible for the activation of sporulation genes in response to nutritional stress. Spo0A may act in concert with spo0H (a sigma factor) to control the expression of some genes that are critical to the sporulation process.</text>
</comment>
<dbReference type="Gene3D" id="1.10.10.60">
    <property type="entry name" value="Homeodomain-like"/>
    <property type="match status" value="2"/>
</dbReference>
<dbReference type="InterPro" id="IPR051552">
    <property type="entry name" value="HptR"/>
</dbReference>
<dbReference type="AlphaFoldDB" id="A0A4U8Q452"/>
<dbReference type="STRING" id="180332.GCA_000797495_05765"/>
<accession>A0A4U8Q452</accession>
<sequence length="519" mass="59687">MYKVLIVDDEKMIRMGIKNIIPWNAIGFQEVFAAASGNEALKIIEEHMPDVMITDIQMTEMTGLQLIEQVKAIKNDMRIVVLTGYDSFDYARECLRMQVVDFLLKPIDEDLLTQLMKDQAEYLDQKNLEEKLASRMQRTQGASAQMQLEEYMRDLVHNRLADLSGFQNLLLENRYAVDQKLQIVILVPTLYADNKDISENFRAMSIKNICIGMVDAREEGITFMDDDGKIILAYFSGEQADETVERVEQLNHILKDEFNSMPKAVIGSSVEGFKNLYVSYNDAKYLLEHEKENIHEIIQSYNAQSRVSMFQQIYMELKNVMTANVGNSDYVLKAFQTFCKATESYNLSSAYVRRCCFEIAAVLYFSYISDSGEATDSKINALLQSLLHAQREEACEITRNYIVQLFSKEELNIHEIVSKAKKYIDQYLGEELSVANIAADLYITPNYFSRLFKKVCGEGCNEYIVRKRIEKAKFLLETSNMKTGKIAMLVGYRDTNYFSLAFKKHAGVSPTKYRENVRV</sequence>
<dbReference type="Pfam" id="PF00072">
    <property type="entry name" value="Response_reg"/>
    <property type="match status" value="1"/>
</dbReference>
<organism evidence="13 14">
    <name type="scientific">Robinsoniella peoriensis</name>
    <dbReference type="NCBI Taxonomy" id="180332"/>
    <lineage>
        <taxon>Bacteria</taxon>
        <taxon>Bacillati</taxon>
        <taxon>Bacillota</taxon>
        <taxon>Clostridia</taxon>
        <taxon>Lachnospirales</taxon>
        <taxon>Lachnospiraceae</taxon>
        <taxon>Robinsoniella</taxon>
    </lineage>
</organism>
<evidence type="ECO:0000259" key="11">
    <source>
        <dbReference type="PROSITE" id="PS01124"/>
    </source>
</evidence>
<dbReference type="PROSITE" id="PS01124">
    <property type="entry name" value="HTH_ARAC_FAMILY_2"/>
    <property type="match status" value="1"/>
</dbReference>